<evidence type="ECO:0000313" key="4">
    <source>
        <dbReference type="Proteomes" id="UP000601435"/>
    </source>
</evidence>
<gene>
    <name evidence="3" type="ORF">SNEC2469_LOCUS22493</name>
</gene>
<sequence length="647" mass="71246">HGLMNPYSSVYTKPAEYGSANWQERMFEPMTCRLLILSTAQLALLVLMPWAIFASLSWGLMSLAVYLYPWLSHVMIIGTAMLVLLTVVAALLSRGRWLKKGSREDNHPRFMRGYAWWAALAVLSLIAFIAGSVVGSMIFTKYMKGYYDISNLDSYDNVDPSRAAGKQLLDAGRVIFVKGSTLQLKHAMAHQNSSMKMYCVAPIIAASDQPLPATYDLWAAGTDCCSDGGSNFTCGASRSSGARGGLRLLSREEDYNFRLAVEDAEFMYHLRSVHPLFFEWTVDPIKEITARKDEAFWVYFATNLMFLLCAFFLVVMGYACFQLATSLAGCDLYGKELVDSEEVELSQWEESSTSSELVERSRPESGNETLGSLMHALQNASPEERRKAVADISQERFMQLISSMPEDEEVDLQGGVSFVDDLDGTWIDPDAVDMTESHPSSLRRYSAEAPDECSALCLSSNKPSEPRNTKPLGQLQVDGELPAHESTHVLLRLPPRSRAHNAAAELSRVGSLKDSGVDGEAISAWLGGETSSTMCCARILEATVRGMDAAGRLDEPLLAEDTPPFSVTSKVISTLRLMPNRAPAHVPESLPNQMPNQIFARMACECGGRLLKEIDGPDGHAVFDATLEHAMTLGDGYHPVTESRDFC</sequence>
<feature type="non-terminal residue" evidence="3">
    <location>
        <position position="647"/>
    </location>
</feature>
<keyword evidence="2" id="KW-1133">Transmembrane helix</keyword>
<feature type="transmembrane region" description="Helical" evidence="2">
    <location>
        <begin position="34"/>
        <end position="58"/>
    </location>
</feature>
<evidence type="ECO:0000256" key="2">
    <source>
        <dbReference type="SAM" id="Phobius"/>
    </source>
</evidence>
<dbReference type="AlphaFoldDB" id="A0A812YBD2"/>
<keyword evidence="4" id="KW-1185">Reference proteome</keyword>
<feature type="transmembrane region" description="Helical" evidence="2">
    <location>
        <begin position="114"/>
        <end position="139"/>
    </location>
</feature>
<evidence type="ECO:0000256" key="1">
    <source>
        <dbReference type="SAM" id="MobiDB-lite"/>
    </source>
</evidence>
<feature type="transmembrane region" description="Helical" evidence="2">
    <location>
        <begin position="296"/>
        <end position="321"/>
    </location>
</feature>
<keyword evidence="2" id="KW-0812">Transmembrane</keyword>
<dbReference type="Proteomes" id="UP000601435">
    <property type="component" value="Unassembled WGS sequence"/>
</dbReference>
<name>A0A812YBD2_9DINO</name>
<comment type="caution">
    <text evidence="3">The sequence shown here is derived from an EMBL/GenBank/DDBJ whole genome shotgun (WGS) entry which is preliminary data.</text>
</comment>
<keyword evidence="2" id="KW-0472">Membrane</keyword>
<accession>A0A812YBD2</accession>
<protein>
    <submittedName>
        <fullName evidence="3">Uncharacterized protein</fullName>
    </submittedName>
</protein>
<feature type="transmembrane region" description="Helical" evidence="2">
    <location>
        <begin position="70"/>
        <end position="93"/>
    </location>
</feature>
<reference evidence="3" key="1">
    <citation type="submission" date="2021-02" db="EMBL/GenBank/DDBJ databases">
        <authorList>
            <person name="Dougan E. K."/>
            <person name="Rhodes N."/>
            <person name="Thang M."/>
            <person name="Chan C."/>
        </authorList>
    </citation>
    <scope>NUCLEOTIDE SEQUENCE</scope>
</reference>
<feature type="region of interest" description="Disordered" evidence="1">
    <location>
        <begin position="345"/>
        <end position="369"/>
    </location>
</feature>
<organism evidence="3 4">
    <name type="scientific">Symbiodinium necroappetens</name>
    <dbReference type="NCBI Taxonomy" id="1628268"/>
    <lineage>
        <taxon>Eukaryota</taxon>
        <taxon>Sar</taxon>
        <taxon>Alveolata</taxon>
        <taxon>Dinophyceae</taxon>
        <taxon>Suessiales</taxon>
        <taxon>Symbiodiniaceae</taxon>
        <taxon>Symbiodinium</taxon>
    </lineage>
</organism>
<dbReference type="EMBL" id="CAJNJA010040894">
    <property type="protein sequence ID" value="CAE7770238.1"/>
    <property type="molecule type" value="Genomic_DNA"/>
</dbReference>
<dbReference type="OrthoDB" id="429577at2759"/>
<proteinExistence type="predicted"/>
<evidence type="ECO:0000313" key="3">
    <source>
        <dbReference type="EMBL" id="CAE7770238.1"/>
    </source>
</evidence>